<evidence type="ECO:0000259" key="10">
    <source>
        <dbReference type="PROSITE" id="PS50011"/>
    </source>
</evidence>
<evidence type="ECO:0000256" key="2">
    <source>
        <dbReference type="ARBA" id="ARBA00011534"/>
    </source>
</evidence>
<dbReference type="Proteomes" id="UP000800035">
    <property type="component" value="Unassembled WGS sequence"/>
</dbReference>
<dbReference type="OrthoDB" id="4062651at2759"/>
<dbReference type="InterPro" id="IPR008266">
    <property type="entry name" value="Tyr_kinase_AS"/>
</dbReference>
<gene>
    <name evidence="11" type="ORF">CC80DRAFT_495299</name>
</gene>
<name>A0A6A5TNW9_9PLEO</name>
<evidence type="ECO:0000256" key="5">
    <source>
        <dbReference type="ARBA" id="ARBA00019973"/>
    </source>
</evidence>
<comment type="catalytic activity">
    <reaction evidence="8">
        <text>L-threonyl-[protein] + ATP = O-phospho-L-threonyl-[protein] + ADP + H(+)</text>
        <dbReference type="Rhea" id="RHEA:46608"/>
        <dbReference type="Rhea" id="RHEA-COMP:11060"/>
        <dbReference type="Rhea" id="RHEA-COMP:11605"/>
        <dbReference type="ChEBI" id="CHEBI:15378"/>
        <dbReference type="ChEBI" id="CHEBI:30013"/>
        <dbReference type="ChEBI" id="CHEBI:30616"/>
        <dbReference type="ChEBI" id="CHEBI:61977"/>
        <dbReference type="ChEBI" id="CHEBI:456216"/>
        <dbReference type="EC" id="2.7.11.1"/>
    </reaction>
</comment>
<comment type="subunit">
    <text evidence="2">Component of the EKC/KEOPS complex composed of at least BUD32, CGI121, GON7, KAE1 and PCC1; the whole complex dimerizes.</text>
</comment>
<evidence type="ECO:0000256" key="4">
    <source>
        <dbReference type="ARBA" id="ARBA00013948"/>
    </source>
</evidence>
<evidence type="ECO:0000256" key="1">
    <source>
        <dbReference type="ARBA" id="ARBA00003747"/>
    </source>
</evidence>
<dbReference type="GO" id="GO:0005524">
    <property type="term" value="F:ATP binding"/>
    <property type="evidence" value="ECO:0007669"/>
    <property type="project" value="InterPro"/>
</dbReference>
<dbReference type="Gene3D" id="1.10.510.10">
    <property type="entry name" value="Transferase(Phosphotransferase) domain 1"/>
    <property type="match status" value="1"/>
</dbReference>
<dbReference type="EMBL" id="ML977010">
    <property type="protein sequence ID" value="KAF1952496.1"/>
    <property type="molecule type" value="Genomic_DNA"/>
</dbReference>
<keyword evidence="12" id="KW-1185">Reference proteome</keyword>
<evidence type="ECO:0000256" key="7">
    <source>
        <dbReference type="ARBA" id="ARBA00033194"/>
    </source>
</evidence>
<dbReference type="Gene3D" id="3.30.200.20">
    <property type="entry name" value="Phosphorylase Kinase, domain 1"/>
    <property type="match status" value="1"/>
</dbReference>
<dbReference type="SUPFAM" id="SSF56112">
    <property type="entry name" value="Protein kinase-like (PK-like)"/>
    <property type="match status" value="1"/>
</dbReference>
<dbReference type="SMART" id="SM00220">
    <property type="entry name" value="S_TKc"/>
    <property type="match status" value="1"/>
</dbReference>
<dbReference type="GO" id="GO:0004674">
    <property type="term" value="F:protein serine/threonine kinase activity"/>
    <property type="evidence" value="ECO:0007669"/>
    <property type="project" value="UniProtKB-EC"/>
</dbReference>
<evidence type="ECO:0000313" key="11">
    <source>
        <dbReference type="EMBL" id="KAF1952496.1"/>
    </source>
</evidence>
<comment type="catalytic activity">
    <reaction evidence="9">
        <text>L-seryl-[protein] + ATP = O-phospho-L-seryl-[protein] + ADP + H(+)</text>
        <dbReference type="Rhea" id="RHEA:17989"/>
        <dbReference type="Rhea" id="RHEA-COMP:9863"/>
        <dbReference type="Rhea" id="RHEA-COMP:11604"/>
        <dbReference type="ChEBI" id="CHEBI:15378"/>
        <dbReference type="ChEBI" id="CHEBI:29999"/>
        <dbReference type="ChEBI" id="CHEBI:30616"/>
        <dbReference type="ChEBI" id="CHEBI:83421"/>
        <dbReference type="ChEBI" id="CHEBI:456216"/>
        <dbReference type="EC" id="2.7.11.1"/>
    </reaction>
</comment>
<dbReference type="AlphaFoldDB" id="A0A6A5TNW9"/>
<protein>
    <recommendedName>
        <fullName evidence="5">EKC/KEOPS complex subunit BUD32</fullName>
        <ecNumber evidence="3">2.7.11.1</ecNumber>
    </recommendedName>
    <alternativeName>
        <fullName evidence="6 7">Atypical Serine/threonine protein kinase BUD32</fullName>
    </alternativeName>
    <alternativeName>
        <fullName evidence="4">EKC/KEOPS complex subunit bud32</fullName>
    </alternativeName>
</protein>
<comment type="function">
    <text evidence="1">Component of the EKC/KEOPS complex that is required for the formation of a threonylcarbamoyl group on adenosine at position 37 (t(6)A37) in tRNAs that read codons beginning with adenine. The complex is probably involved in the transfer of the threonylcarbamoyl moiety of threonylcarbamoyl-AMP (TC-AMP) to the N6 group of A37. BUD32 has ATPase activity in the context of the EKC/KEOPS complex and likely plays a supporting role to the catalytic subunit KAE1. The EKC/KEOPS complex also promotes both telomere uncapping and telomere elongation. The complex is required for efficient recruitment of transcriptional coactivators.</text>
</comment>
<evidence type="ECO:0000256" key="3">
    <source>
        <dbReference type="ARBA" id="ARBA00012513"/>
    </source>
</evidence>
<dbReference type="EC" id="2.7.11.1" evidence="3"/>
<evidence type="ECO:0000256" key="6">
    <source>
        <dbReference type="ARBA" id="ARBA00030980"/>
    </source>
</evidence>
<feature type="domain" description="Protein kinase" evidence="10">
    <location>
        <begin position="118"/>
        <end position="444"/>
    </location>
</feature>
<dbReference type="PROSITE" id="PS50011">
    <property type="entry name" value="PROTEIN_KINASE_DOM"/>
    <property type="match status" value="1"/>
</dbReference>
<proteinExistence type="predicted"/>
<organism evidence="11 12">
    <name type="scientific">Byssothecium circinans</name>
    <dbReference type="NCBI Taxonomy" id="147558"/>
    <lineage>
        <taxon>Eukaryota</taxon>
        <taxon>Fungi</taxon>
        <taxon>Dikarya</taxon>
        <taxon>Ascomycota</taxon>
        <taxon>Pezizomycotina</taxon>
        <taxon>Dothideomycetes</taxon>
        <taxon>Pleosporomycetidae</taxon>
        <taxon>Pleosporales</taxon>
        <taxon>Massarineae</taxon>
        <taxon>Massarinaceae</taxon>
        <taxon>Byssothecium</taxon>
    </lineage>
</organism>
<dbReference type="PROSITE" id="PS00109">
    <property type="entry name" value="PROTEIN_KINASE_TYR"/>
    <property type="match status" value="1"/>
</dbReference>
<sequence length="444" mass="50839">MIKPEERFLSEGKGYFGSREDPKTEAHCNVWDWDQLRMIKVKGTAKIFPPEEDAEVAILARFADYLSPEVRAVTVDDEGLISEVSTDLEEDDTIYIAYLPFSAAESLHDCLTVQYSKLRQLDRLGPGVDLSAYYDESGIPQKACFKFNPIAKPRRLQMAWDELNALKSLPPHPNILPLDRVVIEDVESRVIGFTTKYIPGGTLDNPKLPFRFEWLQQLTQLVDFLNLDLGIMHQDIAPRNLLVDPETEKIILFDFDWVARGKKNLLDGRDDVTGVAFTLYELITGDTSFTSIPHWDRNMDMVQNTSEWTCNRELDSDVSTFRNFLNEWVTMRKSGDDMERYLNVPNRITWPDPPTPSDYSVPFELGTKLNGETNWVTGPRTNRIAMETGQCVFRWERPPQSRLRKSEMACTSKSTKTIAFSSYPSMSLAFPKSRIPIDRIVSRG</sequence>
<reference evidence="11" key="1">
    <citation type="journal article" date="2020" name="Stud. Mycol.">
        <title>101 Dothideomycetes genomes: a test case for predicting lifestyles and emergence of pathogens.</title>
        <authorList>
            <person name="Haridas S."/>
            <person name="Albert R."/>
            <person name="Binder M."/>
            <person name="Bloem J."/>
            <person name="Labutti K."/>
            <person name="Salamov A."/>
            <person name="Andreopoulos B."/>
            <person name="Baker S."/>
            <person name="Barry K."/>
            <person name="Bills G."/>
            <person name="Bluhm B."/>
            <person name="Cannon C."/>
            <person name="Castanera R."/>
            <person name="Culley D."/>
            <person name="Daum C."/>
            <person name="Ezra D."/>
            <person name="Gonzalez J."/>
            <person name="Henrissat B."/>
            <person name="Kuo A."/>
            <person name="Liang C."/>
            <person name="Lipzen A."/>
            <person name="Lutzoni F."/>
            <person name="Magnuson J."/>
            <person name="Mondo S."/>
            <person name="Nolan M."/>
            <person name="Ohm R."/>
            <person name="Pangilinan J."/>
            <person name="Park H.-J."/>
            <person name="Ramirez L."/>
            <person name="Alfaro M."/>
            <person name="Sun H."/>
            <person name="Tritt A."/>
            <person name="Yoshinaga Y."/>
            <person name="Zwiers L.-H."/>
            <person name="Turgeon B."/>
            <person name="Goodwin S."/>
            <person name="Spatafora J."/>
            <person name="Crous P."/>
            <person name="Grigoriev I."/>
        </authorList>
    </citation>
    <scope>NUCLEOTIDE SEQUENCE</scope>
    <source>
        <strain evidence="11">CBS 675.92</strain>
    </source>
</reference>
<evidence type="ECO:0000256" key="8">
    <source>
        <dbReference type="ARBA" id="ARBA00047899"/>
    </source>
</evidence>
<evidence type="ECO:0000256" key="9">
    <source>
        <dbReference type="ARBA" id="ARBA00048679"/>
    </source>
</evidence>
<evidence type="ECO:0000313" key="12">
    <source>
        <dbReference type="Proteomes" id="UP000800035"/>
    </source>
</evidence>
<dbReference type="InterPro" id="IPR011009">
    <property type="entry name" value="Kinase-like_dom_sf"/>
</dbReference>
<accession>A0A6A5TNW9</accession>
<dbReference type="InterPro" id="IPR000719">
    <property type="entry name" value="Prot_kinase_dom"/>
</dbReference>